<proteinExistence type="predicted"/>
<protein>
    <recommendedName>
        <fullName evidence="1">SnoaL-like domain-containing protein</fullName>
    </recommendedName>
</protein>
<name>G5JYU0_9STRE</name>
<dbReference type="EMBL" id="AEUW02000001">
    <property type="protein sequence ID" value="EHJ52323.1"/>
    <property type="molecule type" value="Genomic_DNA"/>
</dbReference>
<evidence type="ECO:0000313" key="2">
    <source>
        <dbReference type="EMBL" id="EHJ52323.1"/>
    </source>
</evidence>
<dbReference type="AlphaFoldDB" id="G5JYU0"/>
<dbReference type="InterPro" id="IPR032710">
    <property type="entry name" value="NTF2-like_dom_sf"/>
</dbReference>
<dbReference type="RefSeq" id="WP_003080213.1">
    <property type="nucleotide sequence ID" value="NZ_AEUW02000001.1"/>
</dbReference>
<evidence type="ECO:0000313" key="3">
    <source>
        <dbReference type="Proteomes" id="UP000003573"/>
    </source>
</evidence>
<dbReference type="Gene3D" id="3.10.450.50">
    <property type="match status" value="1"/>
</dbReference>
<keyword evidence="3" id="KW-1185">Reference proteome</keyword>
<accession>G5JYU0</accession>
<sequence length="152" mass="17549">MDRYLEEKGIRRTIDLYAHYADTRQAQAQADLFADGAVFKVFAAGNEDRPVQVYTSPAEFLAVFENLEHYKMTFHFNGQLMIDLDESGEKAAAETYTLAYHETEVNGENALMNVAIRYNDSFVKENGIWKFKTRNLYIRFVDTKHGFDANQI</sequence>
<gene>
    <name evidence="2" type="ORF">STRMA_0354</name>
</gene>
<feature type="domain" description="SnoaL-like" evidence="1">
    <location>
        <begin position="6"/>
        <end position="135"/>
    </location>
</feature>
<dbReference type="STRING" id="764298.STRMA_0354"/>
<evidence type="ECO:0000259" key="1">
    <source>
        <dbReference type="Pfam" id="PF13577"/>
    </source>
</evidence>
<dbReference type="OrthoDB" id="2084678at2"/>
<dbReference type="InterPro" id="IPR037401">
    <property type="entry name" value="SnoaL-like"/>
</dbReference>
<comment type="caution">
    <text evidence="2">The sequence shown here is derived from an EMBL/GenBank/DDBJ whole genome shotgun (WGS) entry which is preliminary data.</text>
</comment>
<dbReference type="SUPFAM" id="SSF54427">
    <property type="entry name" value="NTF2-like"/>
    <property type="match status" value="1"/>
</dbReference>
<dbReference type="eggNOG" id="COG0702">
    <property type="taxonomic scope" value="Bacteria"/>
</dbReference>
<organism evidence="2 3">
    <name type="scientific">Streptococcus macacae NCTC 11558</name>
    <dbReference type="NCBI Taxonomy" id="764298"/>
    <lineage>
        <taxon>Bacteria</taxon>
        <taxon>Bacillati</taxon>
        <taxon>Bacillota</taxon>
        <taxon>Bacilli</taxon>
        <taxon>Lactobacillales</taxon>
        <taxon>Streptococcaceae</taxon>
        <taxon>Streptococcus</taxon>
    </lineage>
</organism>
<dbReference type="Pfam" id="PF13577">
    <property type="entry name" value="SnoaL_4"/>
    <property type="match status" value="1"/>
</dbReference>
<dbReference type="Proteomes" id="UP000003573">
    <property type="component" value="Unassembled WGS sequence"/>
</dbReference>
<reference evidence="2 3" key="1">
    <citation type="journal article" date="2014" name="Int. J. Syst. Evol. Microbiol.">
        <title>Phylogenomics and the dynamic genome evolution of the genus Streptococcus.</title>
        <authorList>
            <consortium name="The Broad Institute Genome Sequencing Platform"/>
            <person name="Richards V.P."/>
            <person name="Palmer S.R."/>
            <person name="Pavinski Bitar P.D."/>
            <person name="Qin X."/>
            <person name="Weinstock G.M."/>
            <person name="Highlander S.K."/>
            <person name="Town C.D."/>
            <person name="Burne R.A."/>
            <person name="Stanhope M.J."/>
        </authorList>
    </citation>
    <scope>NUCLEOTIDE SEQUENCE [LARGE SCALE GENOMIC DNA]</scope>
    <source>
        <strain evidence="2 3">NCTC 11558</strain>
    </source>
</reference>